<protein>
    <recommendedName>
        <fullName evidence="9">Tyrosine recombinase XerC</fullName>
    </recommendedName>
</protein>
<proteinExistence type="inferred from homology"/>
<dbReference type="InterPro" id="IPR023009">
    <property type="entry name" value="Tyrosine_recombinase_XerC/XerD"/>
</dbReference>
<dbReference type="InterPro" id="IPR011010">
    <property type="entry name" value="DNA_brk_join_enz"/>
</dbReference>
<evidence type="ECO:0000256" key="4">
    <source>
        <dbReference type="ARBA" id="ARBA00022829"/>
    </source>
</evidence>
<keyword evidence="2 9" id="KW-0963">Cytoplasm</keyword>
<dbReference type="Proteomes" id="UP000182409">
    <property type="component" value="Unassembled WGS sequence"/>
</dbReference>
<dbReference type="PROSITE" id="PS51898">
    <property type="entry name" value="TYR_RECOMBINASE"/>
    <property type="match status" value="1"/>
</dbReference>
<dbReference type="GO" id="GO:0051301">
    <property type="term" value="P:cell division"/>
    <property type="evidence" value="ECO:0007669"/>
    <property type="project" value="UniProtKB-KW"/>
</dbReference>
<feature type="active site" evidence="9">
    <location>
        <position position="281"/>
    </location>
</feature>
<dbReference type="GO" id="GO:0007059">
    <property type="term" value="P:chromosome segregation"/>
    <property type="evidence" value="ECO:0007669"/>
    <property type="project" value="UniProtKB-UniRule"/>
</dbReference>
<keyword evidence="7 9" id="KW-0233">DNA recombination</keyword>
<organism evidence="12 13">
    <name type="scientific">Terriglobus roseus</name>
    <dbReference type="NCBI Taxonomy" id="392734"/>
    <lineage>
        <taxon>Bacteria</taxon>
        <taxon>Pseudomonadati</taxon>
        <taxon>Acidobacteriota</taxon>
        <taxon>Terriglobia</taxon>
        <taxon>Terriglobales</taxon>
        <taxon>Acidobacteriaceae</taxon>
        <taxon>Terriglobus</taxon>
    </lineage>
</organism>
<dbReference type="InterPro" id="IPR013762">
    <property type="entry name" value="Integrase-like_cat_sf"/>
</dbReference>
<dbReference type="EMBL" id="FNSD01000001">
    <property type="protein sequence ID" value="SEC46164.1"/>
    <property type="molecule type" value="Genomic_DNA"/>
</dbReference>
<keyword evidence="3 9" id="KW-0132">Cell division</keyword>
<feature type="active site" evidence="9">
    <location>
        <position position="166"/>
    </location>
</feature>
<feature type="active site" evidence="9">
    <location>
        <position position="190"/>
    </location>
</feature>
<dbReference type="RefSeq" id="WP_074655275.1">
    <property type="nucleotide sequence ID" value="NZ_FNSD01000001.1"/>
</dbReference>
<evidence type="ECO:0000313" key="12">
    <source>
        <dbReference type="EMBL" id="SEC46164.1"/>
    </source>
</evidence>
<evidence type="ECO:0000259" key="10">
    <source>
        <dbReference type="PROSITE" id="PS51898"/>
    </source>
</evidence>
<evidence type="ECO:0000256" key="8">
    <source>
        <dbReference type="ARBA" id="ARBA00023306"/>
    </source>
</evidence>
<evidence type="ECO:0000256" key="2">
    <source>
        <dbReference type="ARBA" id="ARBA00022490"/>
    </source>
</evidence>
<dbReference type="GO" id="GO:0005737">
    <property type="term" value="C:cytoplasm"/>
    <property type="evidence" value="ECO:0007669"/>
    <property type="project" value="UniProtKB-SubCell"/>
</dbReference>
<comment type="similarity">
    <text evidence="9">Belongs to the 'phage' integrase family. XerC subfamily.</text>
</comment>
<keyword evidence="4 9" id="KW-0159">Chromosome partition</keyword>
<feature type="active site" evidence="9">
    <location>
        <position position="258"/>
    </location>
</feature>
<dbReference type="InterPro" id="IPR002104">
    <property type="entry name" value="Integrase_catalytic"/>
</dbReference>
<dbReference type="PANTHER" id="PTHR30349:SF81">
    <property type="entry name" value="TYROSINE RECOMBINASE XERC"/>
    <property type="match status" value="1"/>
</dbReference>
<evidence type="ECO:0000256" key="9">
    <source>
        <dbReference type="HAMAP-Rule" id="MF_01808"/>
    </source>
</evidence>
<dbReference type="PANTHER" id="PTHR30349">
    <property type="entry name" value="PHAGE INTEGRASE-RELATED"/>
    <property type="match status" value="1"/>
</dbReference>
<dbReference type="Gene3D" id="1.10.150.130">
    <property type="match status" value="1"/>
</dbReference>
<dbReference type="HAMAP" id="MF_01808">
    <property type="entry name" value="Recomb_XerC_XerD"/>
    <property type="match status" value="1"/>
</dbReference>
<keyword evidence="8 9" id="KW-0131">Cell cycle</keyword>
<sequence length="316" mass="35175">MDAPQPTTGKPQPSSNSVLVREYVTCLRVERGLRPLTCEAYVRDLQQFSEHLEEHAGVLHAATREDVAAWMEHLRTHDRTDRSVARKLSCLRGFYKWMLLDKRIAHDPTVNIEAPSTWKVLPKSLAESEVNGMLEQTSMAANHPQAGGLQLRDHALMELLYAGGLRAGEIVSLRVEDLHLDQQRAQVRGKGDKERIVPLGNAACAALQAYLDRGRAELAGKGLQRALFLSVRGKPLTTQVVWSIVKGTNANASPHKLRHSCATHMVEHGADLRSVQTLLGHADIATTQVYTHLALGRLKEVHRMHHPRGRRRTEAA</sequence>
<feature type="domain" description="Core-binding (CB)" evidence="11">
    <location>
        <begin position="14"/>
        <end position="99"/>
    </location>
</feature>
<dbReference type="Pfam" id="PF02899">
    <property type="entry name" value="Phage_int_SAM_1"/>
    <property type="match status" value="1"/>
</dbReference>
<dbReference type="InterPro" id="IPR050090">
    <property type="entry name" value="Tyrosine_recombinase_XerCD"/>
</dbReference>
<comment type="function">
    <text evidence="9">Site-specific tyrosine recombinase, which acts by catalyzing the cutting and rejoining of the recombining DNA molecules. The XerC-XerD complex is essential to convert dimers of the bacterial chromosome into monomers to permit their segregation at cell division. It also contributes to the segregational stability of plasmids.</text>
</comment>
<dbReference type="GO" id="GO:0006313">
    <property type="term" value="P:DNA transposition"/>
    <property type="evidence" value="ECO:0007669"/>
    <property type="project" value="UniProtKB-UniRule"/>
</dbReference>
<dbReference type="GO" id="GO:0009037">
    <property type="term" value="F:tyrosine-based site-specific recombinase activity"/>
    <property type="evidence" value="ECO:0007669"/>
    <property type="project" value="UniProtKB-UniRule"/>
</dbReference>
<evidence type="ECO:0000256" key="3">
    <source>
        <dbReference type="ARBA" id="ARBA00022618"/>
    </source>
</evidence>
<evidence type="ECO:0000313" key="13">
    <source>
        <dbReference type="Proteomes" id="UP000182409"/>
    </source>
</evidence>
<dbReference type="AlphaFoldDB" id="A0A1H4SQ77"/>
<keyword evidence="6 9" id="KW-0238">DNA-binding</keyword>
<evidence type="ECO:0000256" key="1">
    <source>
        <dbReference type="ARBA" id="ARBA00004496"/>
    </source>
</evidence>
<reference evidence="12 13" key="1">
    <citation type="submission" date="2016-10" db="EMBL/GenBank/DDBJ databases">
        <authorList>
            <person name="de Groot N.N."/>
        </authorList>
    </citation>
    <scope>NUCLEOTIDE SEQUENCE [LARGE SCALE GENOMIC DNA]</scope>
    <source>
        <strain evidence="12 13">AB35.6</strain>
    </source>
</reference>
<dbReference type="PROSITE" id="PS51900">
    <property type="entry name" value="CB"/>
    <property type="match status" value="1"/>
</dbReference>
<dbReference type="CDD" id="cd00798">
    <property type="entry name" value="INT_XerDC_C"/>
    <property type="match status" value="1"/>
</dbReference>
<feature type="active site" description="O-(3'-phospho-DNA)-tyrosine intermediate" evidence="9">
    <location>
        <position position="290"/>
    </location>
</feature>
<dbReference type="InterPro" id="IPR010998">
    <property type="entry name" value="Integrase_recombinase_N"/>
</dbReference>
<dbReference type="InterPro" id="IPR044068">
    <property type="entry name" value="CB"/>
</dbReference>
<gene>
    <name evidence="9" type="primary">xerC</name>
    <name evidence="12" type="ORF">SAMN05443244_3517</name>
</gene>
<name>A0A1H4SQ77_9BACT</name>
<dbReference type="OrthoDB" id="9785687at2"/>
<dbReference type="Gene3D" id="1.10.443.10">
    <property type="entry name" value="Intergrase catalytic core"/>
    <property type="match status" value="1"/>
</dbReference>
<feature type="domain" description="Tyr recombinase" evidence="10">
    <location>
        <begin position="120"/>
        <end position="303"/>
    </location>
</feature>
<evidence type="ECO:0000259" key="11">
    <source>
        <dbReference type="PROSITE" id="PS51900"/>
    </source>
</evidence>
<comment type="subunit">
    <text evidence="9">Forms a cyclic heterotetrameric complex composed of two molecules of XerC and two molecules of XerD.</text>
</comment>
<dbReference type="SUPFAM" id="SSF56349">
    <property type="entry name" value="DNA breaking-rejoining enzymes"/>
    <property type="match status" value="1"/>
</dbReference>
<evidence type="ECO:0000256" key="5">
    <source>
        <dbReference type="ARBA" id="ARBA00022908"/>
    </source>
</evidence>
<evidence type="ECO:0000256" key="7">
    <source>
        <dbReference type="ARBA" id="ARBA00023172"/>
    </source>
</evidence>
<dbReference type="GO" id="GO:0003677">
    <property type="term" value="F:DNA binding"/>
    <property type="evidence" value="ECO:0007669"/>
    <property type="project" value="UniProtKB-UniRule"/>
</dbReference>
<dbReference type="InterPro" id="IPR004107">
    <property type="entry name" value="Integrase_SAM-like_N"/>
</dbReference>
<evidence type="ECO:0000256" key="6">
    <source>
        <dbReference type="ARBA" id="ARBA00023125"/>
    </source>
</evidence>
<comment type="subcellular location">
    <subcellularLocation>
        <location evidence="1 9">Cytoplasm</location>
    </subcellularLocation>
</comment>
<dbReference type="NCBIfam" id="NF001399">
    <property type="entry name" value="PRK00283.1"/>
    <property type="match status" value="1"/>
</dbReference>
<keyword evidence="5 9" id="KW-0229">DNA integration</keyword>
<dbReference type="SUPFAM" id="SSF47823">
    <property type="entry name" value="lambda integrase-like, N-terminal domain"/>
    <property type="match status" value="1"/>
</dbReference>
<feature type="active site" evidence="9">
    <location>
        <position position="255"/>
    </location>
</feature>
<dbReference type="Pfam" id="PF00589">
    <property type="entry name" value="Phage_integrase"/>
    <property type="match status" value="1"/>
</dbReference>
<accession>A0A1H4SQ77</accession>